<keyword evidence="4 5" id="KW-0720">Serine protease</keyword>
<proteinExistence type="inferred from homology"/>
<keyword evidence="9" id="KW-1185">Reference proteome</keyword>
<dbReference type="RefSeq" id="XP_060349986.1">
    <property type="nucleotide sequence ID" value="XM_060491112.1"/>
</dbReference>
<evidence type="ECO:0000313" key="8">
    <source>
        <dbReference type="EMBL" id="KAK1540852.1"/>
    </source>
</evidence>
<name>A0ABQ9SMX1_9PEZI</name>
<dbReference type="PRINTS" id="PR00723">
    <property type="entry name" value="SUBTILISIN"/>
</dbReference>
<feature type="active site" description="Charge relay system" evidence="5">
    <location>
        <position position="219"/>
    </location>
</feature>
<dbReference type="GeneID" id="85375011"/>
<dbReference type="EMBL" id="MOPA01000005">
    <property type="protein sequence ID" value="KAK1540852.1"/>
    <property type="molecule type" value="Genomic_DNA"/>
</dbReference>
<dbReference type="PROSITE" id="PS00137">
    <property type="entry name" value="SUBTILASE_HIS"/>
    <property type="match status" value="1"/>
</dbReference>
<dbReference type="Proteomes" id="UP001241169">
    <property type="component" value="Unassembled WGS sequence"/>
</dbReference>
<dbReference type="InterPro" id="IPR050131">
    <property type="entry name" value="Peptidase_S8_subtilisin-like"/>
</dbReference>
<dbReference type="PROSITE" id="PS00136">
    <property type="entry name" value="SUBTILASE_ASP"/>
    <property type="match status" value="1"/>
</dbReference>
<evidence type="ECO:0000256" key="2">
    <source>
        <dbReference type="ARBA" id="ARBA00022670"/>
    </source>
</evidence>
<dbReference type="Pfam" id="PF00082">
    <property type="entry name" value="Peptidase_S8"/>
    <property type="match status" value="1"/>
</dbReference>
<evidence type="ECO:0000313" key="9">
    <source>
        <dbReference type="Proteomes" id="UP001241169"/>
    </source>
</evidence>
<feature type="active site" description="Charge relay system" evidence="5">
    <location>
        <position position="170"/>
    </location>
</feature>
<accession>A0ABQ9SMX1</accession>
<dbReference type="InterPro" id="IPR023828">
    <property type="entry name" value="Peptidase_S8_Ser-AS"/>
</dbReference>
<comment type="caution">
    <text evidence="8">The sequence shown here is derived from an EMBL/GenBank/DDBJ whole genome shotgun (WGS) entry which is preliminary data.</text>
</comment>
<feature type="domain" description="Peptidase S8/S53" evidence="7">
    <location>
        <begin position="161"/>
        <end position="410"/>
    </location>
</feature>
<evidence type="ECO:0000256" key="3">
    <source>
        <dbReference type="ARBA" id="ARBA00022801"/>
    </source>
</evidence>
<dbReference type="PROSITE" id="PS51892">
    <property type="entry name" value="SUBTILASE"/>
    <property type="match status" value="1"/>
</dbReference>
<protein>
    <submittedName>
        <fullName evidence="8">Subtilase</fullName>
    </submittedName>
</protein>
<organism evidence="8 9">
    <name type="scientific">Colletotrichum paranaense</name>
    <dbReference type="NCBI Taxonomy" id="1914294"/>
    <lineage>
        <taxon>Eukaryota</taxon>
        <taxon>Fungi</taxon>
        <taxon>Dikarya</taxon>
        <taxon>Ascomycota</taxon>
        <taxon>Pezizomycotina</taxon>
        <taxon>Sordariomycetes</taxon>
        <taxon>Hypocreomycetidae</taxon>
        <taxon>Glomerellales</taxon>
        <taxon>Glomerellaceae</taxon>
        <taxon>Colletotrichum</taxon>
        <taxon>Colletotrichum acutatum species complex</taxon>
    </lineage>
</organism>
<evidence type="ECO:0000256" key="4">
    <source>
        <dbReference type="ARBA" id="ARBA00022825"/>
    </source>
</evidence>
<dbReference type="Gene3D" id="3.40.50.200">
    <property type="entry name" value="Peptidase S8/S53 domain"/>
    <property type="match status" value="1"/>
</dbReference>
<evidence type="ECO:0000259" key="7">
    <source>
        <dbReference type="Pfam" id="PF00082"/>
    </source>
</evidence>
<dbReference type="InterPro" id="IPR022398">
    <property type="entry name" value="Peptidase_S8_His-AS"/>
</dbReference>
<evidence type="ECO:0000256" key="5">
    <source>
        <dbReference type="PROSITE-ProRule" id="PRU01240"/>
    </source>
</evidence>
<dbReference type="CDD" id="cd07489">
    <property type="entry name" value="Peptidases_S8_5"/>
    <property type="match status" value="1"/>
</dbReference>
<dbReference type="InterPro" id="IPR023827">
    <property type="entry name" value="Peptidase_S8_Asp-AS"/>
</dbReference>
<dbReference type="InterPro" id="IPR000209">
    <property type="entry name" value="Peptidase_S8/S53_dom"/>
</dbReference>
<comment type="similarity">
    <text evidence="1 5 6">Belongs to the peptidase S8 family.</text>
</comment>
<evidence type="ECO:0000256" key="6">
    <source>
        <dbReference type="RuleBase" id="RU003355"/>
    </source>
</evidence>
<feature type="active site" description="Charge relay system" evidence="5">
    <location>
        <position position="395"/>
    </location>
</feature>
<gene>
    <name evidence="8" type="ORF">CPAR01_06841</name>
</gene>
<dbReference type="PANTHER" id="PTHR43806:SF66">
    <property type="entry name" value="SERIN ENDOPEPTIDASE"/>
    <property type="match status" value="1"/>
</dbReference>
<evidence type="ECO:0000256" key="1">
    <source>
        <dbReference type="ARBA" id="ARBA00011073"/>
    </source>
</evidence>
<dbReference type="InterPro" id="IPR034187">
    <property type="entry name" value="Peptidases_S8_5"/>
</dbReference>
<dbReference type="InterPro" id="IPR036852">
    <property type="entry name" value="Peptidase_S8/S53_dom_sf"/>
</dbReference>
<dbReference type="InterPro" id="IPR015500">
    <property type="entry name" value="Peptidase_S8_subtilisin-rel"/>
</dbReference>
<sequence>MFIISSAIPSAVLAHPAIARSDPSPLSTSLFELPGPTTTMRCLWILSALAWVAEAAAQDITDDDSPKIEAHRFIIEFASARIRVLKTFDSPLFSGASLETNNHTLESLLILPGIVAVWPNMQAYLIAPVKRQVAVDPTAAAAHAVHWATGVDELHQQGVRGQGVKVGIVDTGIWYKHTALGAGFGPGFKVAGGRDLVGDGWVVGTEKKPDADPADEQGHGTHVAGILAGEDVSSGWVGVAPDASLYSYKVFGPGDGTDQATIIDAFLRAYEDGMDVITASIGGRGGFASNAWAVVASRIAAEGVVVTIGAGNSGNGGAYYASTGSSGENVLSVASAEVKRDEVTGGDILRPSYFTSWGGLYDLSVKPDVAAPGTDVFSTWPGGDDNEFVLLSGTSMATPYVAGVAALYICKHGGRSIHGKGFARDLSMRIISTGASLPWLLYSGDADQAYRAPSQQVGGGLVDAAKVVGYRTSLELTRFGLNDTANFRANQGVLVRNGGNQTVRYTFEVESWAGVEMLKAFDGRDPGETPRIKYRPEIVPSNISARVTVPEEFVLGPGEERRAEFIFEAPGGVNETALPAYGGRLLVKGDNGKTVSVPYQGLAFDLQKQMESPFHGTYPWLRSTSAYSNKTTFSFELASGIQDFPMMFMKAKWGTREVRWDIYESSFNEARDWEYPPVSGQRGYVGAATSWASAGKTSSFNPARHNASDTFSFPETDVARNALTTGGFTTAYYWFGKLGDGSVMAPGNYTMRFAVLLPFADPQLSESWKGLTTKFTVLPKIGNSTINRRGFW</sequence>
<keyword evidence="2 5" id="KW-0645">Protease</keyword>
<dbReference type="PROSITE" id="PS00138">
    <property type="entry name" value="SUBTILASE_SER"/>
    <property type="match status" value="1"/>
</dbReference>
<dbReference type="SUPFAM" id="SSF52743">
    <property type="entry name" value="Subtilisin-like"/>
    <property type="match status" value="1"/>
</dbReference>
<reference evidence="8 9" key="1">
    <citation type="submission" date="2016-10" db="EMBL/GenBank/DDBJ databases">
        <title>The genome sequence of Colletotrichum fioriniae PJ7.</title>
        <authorList>
            <person name="Baroncelli R."/>
        </authorList>
    </citation>
    <scope>NUCLEOTIDE SEQUENCE [LARGE SCALE GENOMIC DNA]</scope>
    <source>
        <strain evidence="8 9">IMI 384185</strain>
    </source>
</reference>
<dbReference type="PANTHER" id="PTHR43806">
    <property type="entry name" value="PEPTIDASE S8"/>
    <property type="match status" value="1"/>
</dbReference>
<keyword evidence="3 5" id="KW-0378">Hydrolase</keyword>